<evidence type="ECO:0000256" key="1">
    <source>
        <dbReference type="SAM" id="MobiDB-lite"/>
    </source>
</evidence>
<evidence type="ECO:0000313" key="3">
    <source>
        <dbReference type="EMBL" id="PSK37281.1"/>
    </source>
</evidence>
<evidence type="ECO:0000313" key="4">
    <source>
        <dbReference type="Proteomes" id="UP000243723"/>
    </source>
</evidence>
<organism evidence="3 4">
    <name type="scientific">Elsinoe australis</name>
    <dbReference type="NCBI Taxonomy" id="40998"/>
    <lineage>
        <taxon>Eukaryota</taxon>
        <taxon>Fungi</taxon>
        <taxon>Dikarya</taxon>
        <taxon>Ascomycota</taxon>
        <taxon>Pezizomycotina</taxon>
        <taxon>Dothideomycetes</taxon>
        <taxon>Dothideomycetidae</taxon>
        <taxon>Myriangiales</taxon>
        <taxon>Elsinoaceae</taxon>
        <taxon>Elsinoe</taxon>
    </lineage>
</organism>
<proteinExistence type="predicted"/>
<accession>A0A2P7YMU2</accession>
<dbReference type="STRING" id="40998.A0A2P7YMU2"/>
<dbReference type="InterPro" id="IPR038872">
    <property type="entry name" value="Put_GTT3"/>
</dbReference>
<feature type="region of interest" description="Disordered" evidence="1">
    <location>
        <begin position="60"/>
        <end position="134"/>
    </location>
</feature>
<dbReference type="Proteomes" id="UP000243723">
    <property type="component" value="Unassembled WGS sequence"/>
</dbReference>
<keyword evidence="2" id="KW-1133">Transmembrane helix</keyword>
<sequence length="346" mass="37637">MAAWLGRQKKAELNALAERAGLDDVEGLRKDELASVLDEHFQKNATRLSGDAAFKEYYGRSSPAKRASGASTSAAAATSEGEIKLKKKRAAKVKEETDASDGASPSSPGPAVTPAPARTLAPTRTPSAATHGILKTIPPSPAVITDAIEVQTRKFSTSLDKMLVRANARDYLNDTRELLSSVVGVETVVLLLEGFSLQRQLIPFRHGFTFPAVDALGTNSYPVYLPDFFIILTDVFWSATTFWSLMSFWLPLLISWLFNLTMRPISKGGVTYIKPKWRCDPLTFNVAKALIAWLTFSQGVRFFGVYSDETVFAVERSMPAGNTGVMIGAFIGGLASLYDAAQRKTT</sequence>
<gene>
    <name evidence="3" type="ORF">B9Z65_2023</name>
</gene>
<feature type="transmembrane region" description="Helical" evidence="2">
    <location>
        <begin position="235"/>
        <end position="261"/>
    </location>
</feature>
<dbReference type="AlphaFoldDB" id="A0A2P7YMU2"/>
<name>A0A2P7YMU2_9PEZI</name>
<feature type="transmembrane region" description="Helical" evidence="2">
    <location>
        <begin position="323"/>
        <end position="341"/>
    </location>
</feature>
<dbReference type="EMBL" id="NHZQ01000412">
    <property type="protein sequence ID" value="PSK37281.1"/>
    <property type="molecule type" value="Genomic_DNA"/>
</dbReference>
<dbReference type="GO" id="GO:0016020">
    <property type="term" value="C:membrane"/>
    <property type="evidence" value="ECO:0007669"/>
    <property type="project" value="TreeGrafter"/>
</dbReference>
<keyword evidence="2" id="KW-0812">Transmembrane</keyword>
<dbReference type="PANTHER" id="PTHR41807">
    <property type="entry name" value="GLUTATHIONE TRANSFERASE 3"/>
    <property type="match status" value="1"/>
</dbReference>
<keyword evidence="4" id="KW-1185">Reference proteome</keyword>
<dbReference type="OrthoDB" id="4034134at2759"/>
<dbReference type="PANTHER" id="PTHR41807:SF1">
    <property type="entry name" value="GLUTATHIONE TRANSFERASE 3"/>
    <property type="match status" value="1"/>
</dbReference>
<reference evidence="3 4" key="1">
    <citation type="submission" date="2017-05" db="EMBL/GenBank/DDBJ databases">
        <title>Draft genome sequence of Elsinoe australis.</title>
        <authorList>
            <person name="Cheng Q."/>
        </authorList>
    </citation>
    <scope>NUCLEOTIDE SEQUENCE [LARGE SCALE GENOMIC DNA]</scope>
    <source>
        <strain evidence="3 4">NL1</strain>
    </source>
</reference>
<keyword evidence="2" id="KW-0472">Membrane</keyword>
<comment type="caution">
    <text evidence="3">The sequence shown here is derived from an EMBL/GenBank/DDBJ whole genome shotgun (WGS) entry which is preliminary data.</text>
</comment>
<protein>
    <submittedName>
        <fullName evidence="3">Uncharacterized protein</fullName>
    </submittedName>
</protein>
<feature type="transmembrane region" description="Helical" evidence="2">
    <location>
        <begin position="282"/>
        <end position="303"/>
    </location>
</feature>
<feature type="compositionally biased region" description="Low complexity" evidence="1">
    <location>
        <begin position="67"/>
        <end position="80"/>
    </location>
</feature>
<evidence type="ECO:0000256" key="2">
    <source>
        <dbReference type="SAM" id="Phobius"/>
    </source>
</evidence>